<keyword evidence="3" id="KW-1185">Reference proteome</keyword>
<reference evidence="2 3" key="1">
    <citation type="submission" date="2015-01" db="EMBL/GenBank/DDBJ databases">
        <title>Evolution of Trichinella species and genotypes.</title>
        <authorList>
            <person name="Korhonen P.K."/>
            <person name="Edoardo P."/>
            <person name="Giuseppe L.R."/>
            <person name="Gasser R.B."/>
        </authorList>
    </citation>
    <scope>NUCLEOTIDE SEQUENCE [LARGE SCALE GENOMIC DNA]</scope>
    <source>
        <strain evidence="2">ISS470</strain>
    </source>
</reference>
<dbReference type="Proteomes" id="UP000054995">
    <property type="component" value="Unassembled WGS sequence"/>
</dbReference>
<keyword evidence="1" id="KW-0812">Transmembrane</keyword>
<name>A0A0V1FCT5_TRIPS</name>
<comment type="caution">
    <text evidence="2">The sequence shown here is derived from an EMBL/GenBank/DDBJ whole genome shotgun (WGS) entry which is preliminary data.</text>
</comment>
<dbReference type="AlphaFoldDB" id="A0A0V1FCT5"/>
<proteinExistence type="predicted"/>
<keyword evidence="1" id="KW-0472">Membrane</keyword>
<feature type="transmembrane region" description="Helical" evidence="1">
    <location>
        <begin position="12"/>
        <end position="31"/>
    </location>
</feature>
<accession>A0A0V1FCT5</accession>
<protein>
    <submittedName>
        <fullName evidence="2">Uncharacterized protein</fullName>
    </submittedName>
</protein>
<evidence type="ECO:0000313" key="3">
    <source>
        <dbReference type="Proteomes" id="UP000054995"/>
    </source>
</evidence>
<organism evidence="2 3">
    <name type="scientific">Trichinella pseudospiralis</name>
    <name type="common">Parasitic roundworm</name>
    <dbReference type="NCBI Taxonomy" id="6337"/>
    <lineage>
        <taxon>Eukaryota</taxon>
        <taxon>Metazoa</taxon>
        <taxon>Ecdysozoa</taxon>
        <taxon>Nematoda</taxon>
        <taxon>Enoplea</taxon>
        <taxon>Dorylaimia</taxon>
        <taxon>Trichinellida</taxon>
        <taxon>Trichinellidae</taxon>
        <taxon>Trichinella</taxon>
    </lineage>
</organism>
<dbReference type="EMBL" id="JYDT01000136">
    <property type="protein sequence ID" value="KRY83601.1"/>
    <property type="molecule type" value="Genomic_DNA"/>
</dbReference>
<sequence length="50" mass="5384">MPGKQSNFTLSGELMFSCSVVLWLVNMFGIADSNSNTNPKDWTCVVLSGG</sequence>
<gene>
    <name evidence="2" type="ORF">T4D_4852</name>
</gene>
<evidence type="ECO:0000256" key="1">
    <source>
        <dbReference type="SAM" id="Phobius"/>
    </source>
</evidence>
<evidence type="ECO:0000313" key="2">
    <source>
        <dbReference type="EMBL" id="KRY83601.1"/>
    </source>
</evidence>
<keyword evidence="1" id="KW-1133">Transmembrane helix</keyword>